<sequence>ISADLISDCSGAGVIKVAGLKAVEELGDTPFKEIAKTLLVRYVATGTLWKMGEMFQLSVELYDTKNKKVVWSDRWQEKWANLPTIKNNLSDGLLKALDTKSKFMQKIDFVNSEAYELYLKAKHKQNICKLLSEEEKEKEKPIIQALLNKSIELDNNLICSRRLLADLNHFKQYENSMLILEKALFLAEKMDDKKEITLCLHELSVQKMVQWRVENNDEKLKECQILAKKCYEIAKFIDDY</sequence>
<dbReference type="EMBL" id="UINC01208759">
    <property type="protein sequence ID" value="SVE31458.1"/>
    <property type="molecule type" value="Genomic_DNA"/>
</dbReference>
<proteinExistence type="predicted"/>
<protein>
    <submittedName>
        <fullName evidence="1">Uncharacterized protein</fullName>
    </submittedName>
</protein>
<accession>A0A383CIP1</accession>
<dbReference type="AlphaFoldDB" id="A0A383CIP1"/>
<reference evidence="1" key="1">
    <citation type="submission" date="2018-05" db="EMBL/GenBank/DDBJ databases">
        <authorList>
            <person name="Lanie J.A."/>
            <person name="Ng W.-L."/>
            <person name="Kazmierczak K.M."/>
            <person name="Andrzejewski T.M."/>
            <person name="Davidsen T.M."/>
            <person name="Wayne K.J."/>
            <person name="Tettelin H."/>
            <person name="Glass J.I."/>
            <person name="Rusch D."/>
            <person name="Podicherti R."/>
            <person name="Tsui H.-C.T."/>
            <person name="Winkler M.E."/>
        </authorList>
    </citation>
    <scope>NUCLEOTIDE SEQUENCE</scope>
</reference>
<name>A0A383CIP1_9ZZZZ</name>
<evidence type="ECO:0000313" key="1">
    <source>
        <dbReference type="EMBL" id="SVE31458.1"/>
    </source>
</evidence>
<feature type="non-terminal residue" evidence="1">
    <location>
        <position position="240"/>
    </location>
</feature>
<organism evidence="1">
    <name type="scientific">marine metagenome</name>
    <dbReference type="NCBI Taxonomy" id="408172"/>
    <lineage>
        <taxon>unclassified sequences</taxon>
        <taxon>metagenomes</taxon>
        <taxon>ecological metagenomes</taxon>
    </lineage>
</organism>
<feature type="non-terminal residue" evidence="1">
    <location>
        <position position="1"/>
    </location>
</feature>
<gene>
    <name evidence="1" type="ORF">METZ01_LOCUS484312</name>
</gene>